<feature type="transmembrane region" description="Helical" evidence="6">
    <location>
        <begin position="650"/>
        <end position="671"/>
    </location>
</feature>
<dbReference type="Proteomes" id="UP001241848">
    <property type="component" value="Unassembled WGS sequence"/>
</dbReference>
<dbReference type="PANTHER" id="PTHR46795:SF3">
    <property type="entry name" value="ABC TRANSPORTER PERMEASE"/>
    <property type="match status" value="1"/>
</dbReference>
<evidence type="ECO:0000256" key="1">
    <source>
        <dbReference type="ARBA" id="ARBA00004651"/>
    </source>
</evidence>
<evidence type="ECO:0000256" key="3">
    <source>
        <dbReference type="ARBA" id="ARBA00022692"/>
    </source>
</evidence>
<evidence type="ECO:0000256" key="6">
    <source>
        <dbReference type="SAM" id="Phobius"/>
    </source>
</evidence>
<feature type="transmembrane region" description="Helical" evidence="6">
    <location>
        <begin position="579"/>
        <end position="601"/>
    </location>
</feature>
<organism evidence="8 9">
    <name type="scientific">Paenibacillus zeirhizosphaerae</name>
    <dbReference type="NCBI Taxonomy" id="2987519"/>
    <lineage>
        <taxon>Bacteria</taxon>
        <taxon>Bacillati</taxon>
        <taxon>Bacillota</taxon>
        <taxon>Bacilli</taxon>
        <taxon>Bacillales</taxon>
        <taxon>Paenibacillaceae</taxon>
        <taxon>Paenibacillus</taxon>
    </lineage>
</organism>
<dbReference type="Gene3D" id="3.40.50.1820">
    <property type="entry name" value="alpha/beta hydrolase"/>
    <property type="match status" value="1"/>
</dbReference>
<dbReference type="EMBL" id="JAPCKK010000016">
    <property type="protein sequence ID" value="MDP4097130.1"/>
    <property type="molecule type" value="Genomic_DNA"/>
</dbReference>
<keyword evidence="5 6" id="KW-0472">Membrane</keyword>
<feature type="transmembrane region" description="Helical" evidence="6">
    <location>
        <begin position="524"/>
        <end position="544"/>
    </location>
</feature>
<keyword evidence="9" id="KW-1185">Reference proteome</keyword>
<protein>
    <submittedName>
        <fullName evidence="8">FtsX-like permease family protein</fullName>
    </submittedName>
</protein>
<dbReference type="InterPro" id="IPR052536">
    <property type="entry name" value="ABC-4_Integral_Memb_Prot"/>
</dbReference>
<feature type="transmembrane region" description="Helical" evidence="6">
    <location>
        <begin position="288"/>
        <end position="310"/>
    </location>
</feature>
<evidence type="ECO:0000313" key="8">
    <source>
        <dbReference type="EMBL" id="MDP4097130.1"/>
    </source>
</evidence>
<feature type="transmembrane region" description="Helical" evidence="6">
    <location>
        <begin position="18"/>
        <end position="36"/>
    </location>
</feature>
<reference evidence="8 9" key="1">
    <citation type="submission" date="2022-10" db="EMBL/GenBank/DDBJ databases">
        <title>Paenibacillus description and whole genome data of maize root bacterial community.</title>
        <authorList>
            <person name="Marton D."/>
            <person name="Farkas M."/>
            <person name="Cserhati M."/>
        </authorList>
    </citation>
    <scope>NUCLEOTIDE SEQUENCE [LARGE SCALE GENOMIC DNA]</scope>
    <source>
        <strain evidence="8 9">P96</strain>
    </source>
</reference>
<evidence type="ECO:0000256" key="2">
    <source>
        <dbReference type="ARBA" id="ARBA00022475"/>
    </source>
</evidence>
<keyword evidence="2" id="KW-1003">Cell membrane</keyword>
<feature type="transmembrane region" description="Helical" evidence="6">
    <location>
        <begin position="197"/>
        <end position="218"/>
    </location>
</feature>
<comment type="subcellular location">
    <subcellularLocation>
        <location evidence="1">Cell membrane</location>
        <topology evidence="1">Multi-pass membrane protein</topology>
    </subcellularLocation>
</comment>
<evidence type="ECO:0000256" key="5">
    <source>
        <dbReference type="ARBA" id="ARBA00023136"/>
    </source>
</evidence>
<feature type="transmembrane region" description="Helical" evidence="6">
    <location>
        <begin position="110"/>
        <end position="139"/>
    </location>
</feature>
<keyword evidence="3 6" id="KW-0812">Transmembrane</keyword>
<dbReference type="SUPFAM" id="SSF53474">
    <property type="entry name" value="alpha/beta-Hydrolases"/>
    <property type="match status" value="1"/>
</dbReference>
<feature type="transmembrane region" description="Helical" evidence="6">
    <location>
        <begin position="230"/>
        <end position="253"/>
    </location>
</feature>
<gene>
    <name evidence="8" type="ORF">OIN60_10150</name>
</gene>
<evidence type="ECO:0000313" key="9">
    <source>
        <dbReference type="Proteomes" id="UP001241848"/>
    </source>
</evidence>
<sequence length="1065" mass="117882">MTLFDVARKNIRGNFKNYLVYFVSMLFSVVIYYTFVSLQHNTEIAESIESSKSMKSVFMAASVILILFVAVFIFYSNQFFTQKRKKEAGIYLLLGLPKKTVRNLLIYENLLLGIVVLFVGIALGAFLSKLFAMILLRLLGSATAVGMNFSLAAVLNTIVVFAVIFLITSFQSYRLVYRFKLIELFRAEQEGEQEPGASWISAIIAVLCILAAYVYAFRSFSDSKEILTNLGVMIGGIIVGTVLLFSSLVIFILKLTKRRKKSYYKGMNLVSTSNLVYRIKGNARMLSVISLLSAAALCAFSIGFGMYYGFEKTSRLAAPFSYMFIAQDDHFNQTADKIIRSDQEHPVDHKMTIPVIKVQGEASKPQILSEKEAKADERPIKVISLAEYNRAAQALGVPQLNSVGETEAIAIQPLYTDRESSDYEGESITLQLPKGPETLSFAGMTVQRVLNWSYPDVMIIVNEETFRTLEGQISPEKYIGYIVQQQKTTKTTADLLAVVKTPESKLLTFYSEYRLGIEDATFNVFILGFLGLIFVMATGSIIYFKQVSEAVADTGRYSILRRLGVSSKEIRHSILKQNAFVFLLPLAVALAHYMVILQLLIRLFSSLAGVDLTLPFLICAAVFILIYAIYFALTVNAINGMALGESARMVKGWVAILLVGVLVISGMFVGLEGSVPQEKANTGAKIQLELPKPTGKYPVGTAELHLVDEQRPDPWKKDKQRELMVSIWYPAEKVGSQPALYMHPEAARIYDEETVSAVGIDPGRINWAGVNTHAWLDVPVARNESGWPVILYSPGGSVPRTLGTVLVEELASRGYIVVTVDHTYDASVVAFPDGRVETGQLPDINANSILKMLDVRVNDMRFVLDQLANLNDGVNPDYEGRTLPAGLQGVLDLSKIGIFGHSAGGATAAQTMYEDSRLDAGIDMDGTMGYMPDHPLPVAEHGLDRPFLLINGGYNDEGEVDSHLTAPDRKSFWQNSNGWKRDISIPGGAHYTFTDYQYLLPALDGKLSMSPQVLQQVIGSADPDQVLDAQRKYVTAFFDLHLKGANQPLFDSSTTPYPEVRFVEP</sequence>
<evidence type="ECO:0000259" key="7">
    <source>
        <dbReference type="Pfam" id="PF02687"/>
    </source>
</evidence>
<evidence type="ECO:0000256" key="4">
    <source>
        <dbReference type="ARBA" id="ARBA00022989"/>
    </source>
</evidence>
<comment type="caution">
    <text evidence="8">The sequence shown here is derived from an EMBL/GenBank/DDBJ whole genome shotgun (WGS) entry which is preliminary data.</text>
</comment>
<dbReference type="InterPro" id="IPR003838">
    <property type="entry name" value="ABC3_permease_C"/>
</dbReference>
<keyword evidence="4 6" id="KW-1133">Transmembrane helix</keyword>
<dbReference type="InterPro" id="IPR029058">
    <property type="entry name" value="AB_hydrolase_fold"/>
</dbReference>
<dbReference type="RefSeq" id="WP_305754755.1">
    <property type="nucleotide sequence ID" value="NZ_JAPCKK010000016.1"/>
</dbReference>
<feature type="transmembrane region" description="Helical" evidence="6">
    <location>
        <begin position="151"/>
        <end position="176"/>
    </location>
</feature>
<dbReference type="PANTHER" id="PTHR46795">
    <property type="entry name" value="ABC TRANSPORTER PERMEASE-RELATED-RELATED"/>
    <property type="match status" value="1"/>
</dbReference>
<accession>A0ABT9FR85</accession>
<feature type="domain" description="ABC3 transporter permease C-terminal" evidence="7">
    <location>
        <begin position="529"/>
        <end position="638"/>
    </location>
</feature>
<proteinExistence type="predicted"/>
<feature type="transmembrane region" description="Helical" evidence="6">
    <location>
        <begin position="613"/>
        <end position="638"/>
    </location>
</feature>
<feature type="domain" description="ABC3 transporter permease C-terminal" evidence="7">
    <location>
        <begin position="60"/>
        <end position="178"/>
    </location>
</feature>
<name>A0ABT9FR85_9BACL</name>
<dbReference type="Pfam" id="PF02687">
    <property type="entry name" value="FtsX"/>
    <property type="match status" value="2"/>
</dbReference>
<feature type="transmembrane region" description="Helical" evidence="6">
    <location>
        <begin position="56"/>
        <end position="76"/>
    </location>
</feature>
<dbReference type="Pfam" id="PF03403">
    <property type="entry name" value="PAF-AH_p_II"/>
    <property type="match status" value="1"/>
</dbReference>